<feature type="domain" description="NodB homology" evidence="2">
    <location>
        <begin position="127"/>
        <end position="328"/>
    </location>
</feature>
<dbReference type="CDD" id="cd10944">
    <property type="entry name" value="CE4_SmPgdA_like"/>
    <property type="match status" value="1"/>
</dbReference>
<organism evidence="3 4">
    <name type="scientific">Clostridium cavendishii DSM 21758</name>
    <dbReference type="NCBI Taxonomy" id="1121302"/>
    <lineage>
        <taxon>Bacteria</taxon>
        <taxon>Bacillati</taxon>
        <taxon>Bacillota</taxon>
        <taxon>Clostridia</taxon>
        <taxon>Eubacteriales</taxon>
        <taxon>Clostridiaceae</taxon>
        <taxon>Clostridium</taxon>
    </lineage>
</organism>
<evidence type="ECO:0000313" key="3">
    <source>
        <dbReference type="EMBL" id="SHI86675.1"/>
    </source>
</evidence>
<dbReference type="GO" id="GO:0016810">
    <property type="term" value="F:hydrolase activity, acting on carbon-nitrogen (but not peptide) bonds"/>
    <property type="evidence" value="ECO:0007669"/>
    <property type="project" value="InterPro"/>
</dbReference>
<dbReference type="Gene3D" id="3.20.20.370">
    <property type="entry name" value="Glycoside hydrolase/deacetylase"/>
    <property type="match status" value="1"/>
</dbReference>
<name>A0A1M6EM73_9CLOT</name>
<protein>
    <submittedName>
        <fullName evidence="3">Peptidoglycan/xylan/chitin deacetylase, PgdA/CDA1 family</fullName>
    </submittedName>
</protein>
<dbReference type="InterPro" id="IPR002509">
    <property type="entry name" value="NODB_dom"/>
</dbReference>
<dbReference type="STRING" id="1121302.SAMN02745163_00891"/>
<dbReference type="Proteomes" id="UP000184310">
    <property type="component" value="Unassembled WGS sequence"/>
</dbReference>
<dbReference type="InterPro" id="IPR011330">
    <property type="entry name" value="Glyco_hydro/deAcase_b/a-brl"/>
</dbReference>
<dbReference type="PROSITE" id="PS51257">
    <property type="entry name" value="PROKAR_LIPOPROTEIN"/>
    <property type="match status" value="1"/>
</dbReference>
<reference evidence="3 4" key="1">
    <citation type="submission" date="2016-11" db="EMBL/GenBank/DDBJ databases">
        <authorList>
            <person name="Jaros S."/>
            <person name="Januszkiewicz K."/>
            <person name="Wedrychowicz H."/>
        </authorList>
    </citation>
    <scope>NUCLEOTIDE SEQUENCE [LARGE SCALE GENOMIC DNA]</scope>
    <source>
        <strain evidence="3 4">DSM 21758</strain>
    </source>
</reference>
<proteinExistence type="predicted"/>
<dbReference type="EMBL" id="FQZB01000005">
    <property type="protein sequence ID" value="SHI86675.1"/>
    <property type="molecule type" value="Genomic_DNA"/>
</dbReference>
<accession>A0A1M6EM73</accession>
<evidence type="ECO:0000259" key="2">
    <source>
        <dbReference type="PROSITE" id="PS51677"/>
    </source>
</evidence>
<dbReference type="OrthoDB" id="258610at2"/>
<gene>
    <name evidence="3" type="ORF">SAMN02745163_00891</name>
</gene>
<feature type="compositionally biased region" description="Basic and acidic residues" evidence="1">
    <location>
        <begin position="80"/>
        <end position="89"/>
    </location>
</feature>
<dbReference type="PROSITE" id="PS51677">
    <property type="entry name" value="NODB"/>
    <property type="match status" value="1"/>
</dbReference>
<dbReference type="PANTHER" id="PTHR10587">
    <property type="entry name" value="GLYCOSYL TRANSFERASE-RELATED"/>
    <property type="match status" value="1"/>
</dbReference>
<dbReference type="Pfam" id="PF01522">
    <property type="entry name" value="Polysacc_deac_1"/>
    <property type="match status" value="1"/>
</dbReference>
<dbReference type="AlphaFoldDB" id="A0A1M6EM73"/>
<evidence type="ECO:0000256" key="1">
    <source>
        <dbReference type="SAM" id="MobiDB-lite"/>
    </source>
</evidence>
<dbReference type="SUPFAM" id="SSF88713">
    <property type="entry name" value="Glycoside hydrolase/deacetylase"/>
    <property type="match status" value="1"/>
</dbReference>
<dbReference type="GO" id="GO:0005975">
    <property type="term" value="P:carbohydrate metabolic process"/>
    <property type="evidence" value="ECO:0007669"/>
    <property type="project" value="InterPro"/>
</dbReference>
<dbReference type="InterPro" id="IPR050248">
    <property type="entry name" value="Polysacc_deacetylase_ArnD"/>
</dbReference>
<keyword evidence="4" id="KW-1185">Reference proteome</keyword>
<evidence type="ECO:0000313" key="4">
    <source>
        <dbReference type="Proteomes" id="UP000184310"/>
    </source>
</evidence>
<dbReference type="PANTHER" id="PTHR10587:SF125">
    <property type="entry name" value="POLYSACCHARIDE DEACETYLASE YHEN-RELATED"/>
    <property type="match status" value="1"/>
</dbReference>
<feature type="region of interest" description="Disordered" evidence="1">
    <location>
        <begin position="60"/>
        <end position="94"/>
    </location>
</feature>
<dbReference type="RefSeq" id="WP_072985474.1">
    <property type="nucleotide sequence ID" value="NZ_FQZB01000005.1"/>
</dbReference>
<sequence>MKFESRKVRKKKNRKKRRVFLAVTLAIILVSIGCVATKLYNLVYTKNKVVQATIFEGEDNQSNKGKDIENGVQEPEQNDENNKSDEKNYNSEIIKGKNVSKEGSKYSIDRNEVSKMLSKDYKSDGKKIVFLTFDDGPSNQNTGDVLEILKSKDVKATFFVLGRNIKTKNGAELLKREFNEGHAIGNHSYSHNFKKLYPANRVDIPYFMKEIEDTNAIMKDVLGNEFDTKVVRMPGGHMSRAYYNDPNLSNLNATFAKENISSIDWNSLNGDAEGKKYSNQDMLNYVQKTSNGKEKVVILMHDSEGKIKTKEILPQVIDYFKNKGYEFKTIS</sequence>